<sequence length="122" mass="13658">MLVTLGFFRIDHGTEQQTTLSYGLNFINLTSLGLIIGKNEVFVAVGFLIIIDGCITLHGVYALLNKKKVTTQPWVIYVMRWLVSLVIRVLFIPIVSTAITSFDYQSTNEANGSINSHYVYTP</sequence>
<dbReference type="EMBL" id="SNRW01021412">
    <property type="protein sequence ID" value="KAA6364633.1"/>
    <property type="molecule type" value="Genomic_DNA"/>
</dbReference>
<dbReference type="Proteomes" id="UP000324800">
    <property type="component" value="Unassembled WGS sequence"/>
</dbReference>
<gene>
    <name evidence="2" type="ORF">EZS28_039839</name>
</gene>
<proteinExistence type="predicted"/>
<comment type="caution">
    <text evidence="2">The sequence shown here is derived from an EMBL/GenBank/DDBJ whole genome shotgun (WGS) entry which is preliminary data.</text>
</comment>
<protein>
    <submittedName>
        <fullName evidence="2">Uncharacterized protein</fullName>
    </submittedName>
</protein>
<reference evidence="2 3" key="1">
    <citation type="submission" date="2019-03" db="EMBL/GenBank/DDBJ databases">
        <title>Single cell metagenomics reveals metabolic interactions within the superorganism composed of flagellate Streblomastix strix and complex community of Bacteroidetes bacteria on its surface.</title>
        <authorList>
            <person name="Treitli S.C."/>
            <person name="Kolisko M."/>
            <person name="Husnik F."/>
            <person name="Keeling P."/>
            <person name="Hampl V."/>
        </authorList>
    </citation>
    <scope>NUCLEOTIDE SEQUENCE [LARGE SCALE GENOMIC DNA]</scope>
    <source>
        <strain evidence="2">ST1C</strain>
    </source>
</reference>
<dbReference type="AlphaFoldDB" id="A0A5J4U316"/>
<feature type="transmembrane region" description="Helical" evidence="1">
    <location>
        <begin position="76"/>
        <end position="99"/>
    </location>
</feature>
<keyword evidence="1" id="KW-0812">Transmembrane</keyword>
<evidence type="ECO:0000313" key="2">
    <source>
        <dbReference type="EMBL" id="KAA6364633.1"/>
    </source>
</evidence>
<keyword evidence="1" id="KW-0472">Membrane</keyword>
<keyword evidence="1" id="KW-1133">Transmembrane helix</keyword>
<organism evidence="2 3">
    <name type="scientific">Streblomastix strix</name>
    <dbReference type="NCBI Taxonomy" id="222440"/>
    <lineage>
        <taxon>Eukaryota</taxon>
        <taxon>Metamonada</taxon>
        <taxon>Preaxostyla</taxon>
        <taxon>Oxymonadida</taxon>
        <taxon>Streblomastigidae</taxon>
        <taxon>Streblomastix</taxon>
    </lineage>
</organism>
<accession>A0A5J4U316</accession>
<feature type="transmembrane region" description="Helical" evidence="1">
    <location>
        <begin position="41"/>
        <end position="64"/>
    </location>
</feature>
<evidence type="ECO:0000313" key="3">
    <source>
        <dbReference type="Proteomes" id="UP000324800"/>
    </source>
</evidence>
<name>A0A5J4U316_9EUKA</name>
<evidence type="ECO:0000256" key="1">
    <source>
        <dbReference type="SAM" id="Phobius"/>
    </source>
</evidence>